<dbReference type="EMBL" id="JASXSZ010000001">
    <property type="protein sequence ID" value="MDL9978584.1"/>
    <property type="molecule type" value="Genomic_DNA"/>
</dbReference>
<dbReference type="Proteomes" id="UP001235064">
    <property type="component" value="Unassembled WGS sequence"/>
</dbReference>
<feature type="compositionally biased region" description="Polar residues" evidence="1">
    <location>
        <begin position="100"/>
        <end position="129"/>
    </location>
</feature>
<gene>
    <name evidence="2" type="ORF">QSV35_04510</name>
</gene>
<name>A0ABT7MVV7_9MICO</name>
<proteinExistence type="predicted"/>
<protein>
    <submittedName>
        <fullName evidence="2">Uncharacterized protein</fullName>
    </submittedName>
</protein>
<comment type="caution">
    <text evidence="2">The sequence shown here is derived from an EMBL/GenBank/DDBJ whole genome shotgun (WGS) entry which is preliminary data.</text>
</comment>
<organism evidence="2 3">
    <name type="scientific">Microbacterium candidum</name>
    <dbReference type="NCBI Taxonomy" id="3041922"/>
    <lineage>
        <taxon>Bacteria</taxon>
        <taxon>Bacillati</taxon>
        <taxon>Actinomycetota</taxon>
        <taxon>Actinomycetes</taxon>
        <taxon>Micrococcales</taxon>
        <taxon>Microbacteriaceae</taxon>
        <taxon>Microbacterium</taxon>
    </lineage>
</organism>
<accession>A0ABT7MVV7</accession>
<evidence type="ECO:0000313" key="2">
    <source>
        <dbReference type="EMBL" id="MDL9978584.1"/>
    </source>
</evidence>
<evidence type="ECO:0000313" key="3">
    <source>
        <dbReference type="Proteomes" id="UP001235064"/>
    </source>
</evidence>
<reference evidence="2 3" key="1">
    <citation type="submission" date="2023-06" db="EMBL/GenBank/DDBJ databases">
        <title>Microbacterium sp. nov., isolated from a waste landfill.</title>
        <authorList>
            <person name="Wen W."/>
        </authorList>
    </citation>
    <scope>NUCLEOTIDE SEQUENCE [LARGE SCALE GENOMIC DNA]</scope>
    <source>
        <strain evidence="2 3">ASV49</strain>
    </source>
</reference>
<evidence type="ECO:0000256" key="1">
    <source>
        <dbReference type="SAM" id="MobiDB-lite"/>
    </source>
</evidence>
<feature type="region of interest" description="Disordered" evidence="1">
    <location>
        <begin position="90"/>
        <end position="192"/>
    </location>
</feature>
<keyword evidence="3" id="KW-1185">Reference proteome</keyword>
<sequence length="192" mass="20763">MAKIDLGGKLAETRARIAAEGQDAADPTVPLYARLTRKEARVREDQYAALTALARTLMRRRRLKVERITENTLIRVAIDLLLAHQDELRGSDEDELRKSVSPQLSKSGTREVPNSMSAAHTRTEVSNSRRAGVSASDPAARELPSPQPPDSQSPTLTNPRRLMFADSGPSSHPAAQPYAFPSDGAGGIGASR</sequence>
<dbReference type="RefSeq" id="WP_286287131.1">
    <property type="nucleotide sequence ID" value="NZ_JASXSZ010000001.1"/>
</dbReference>